<protein>
    <submittedName>
        <fullName evidence="1">RWD domain-containing protein 3</fullName>
    </submittedName>
</protein>
<dbReference type="PANTHER" id="PTHR40866">
    <property type="entry name" value="BED-TYPE DOMAIN-CONTAINING PROTEIN"/>
    <property type="match status" value="1"/>
</dbReference>
<dbReference type="PANTHER" id="PTHR40866:SF1">
    <property type="entry name" value="BED-TYPE DOMAIN-CONTAINING PROTEIN"/>
    <property type="match status" value="1"/>
</dbReference>
<comment type="caution">
    <text evidence="1">The sequence shown here is derived from an EMBL/GenBank/DDBJ whole genome shotgun (WGS) entry which is preliminary data.</text>
</comment>
<dbReference type="SUPFAM" id="SSF53098">
    <property type="entry name" value="Ribonuclease H-like"/>
    <property type="match status" value="1"/>
</dbReference>
<name>A0A0W8DRR2_PHYNI</name>
<evidence type="ECO:0000313" key="2">
    <source>
        <dbReference type="Proteomes" id="UP000054636"/>
    </source>
</evidence>
<accession>A0A0W8DRR2</accession>
<reference evidence="1 2" key="1">
    <citation type="submission" date="2015-11" db="EMBL/GenBank/DDBJ databases">
        <title>Genomes and virulence difference between two physiological races of Phytophthora nicotianae.</title>
        <authorList>
            <person name="Liu H."/>
            <person name="Ma X."/>
            <person name="Yu H."/>
            <person name="Fang D."/>
            <person name="Li Y."/>
            <person name="Wang X."/>
            <person name="Wang W."/>
            <person name="Dong Y."/>
            <person name="Xiao B."/>
        </authorList>
    </citation>
    <scope>NUCLEOTIDE SEQUENCE [LARGE SCALE GENOMIC DNA]</scope>
    <source>
        <strain evidence="2">race 1</strain>
    </source>
</reference>
<proteinExistence type="predicted"/>
<gene>
    <name evidence="1" type="ORF">AM588_10010805</name>
</gene>
<dbReference type="AlphaFoldDB" id="A0A0W8DRR2"/>
<evidence type="ECO:0000313" key="1">
    <source>
        <dbReference type="EMBL" id="KUF99047.1"/>
    </source>
</evidence>
<dbReference type="InterPro" id="IPR012337">
    <property type="entry name" value="RNaseH-like_sf"/>
</dbReference>
<organism evidence="1 2">
    <name type="scientific">Phytophthora nicotianae</name>
    <name type="common">Potato buckeye rot agent</name>
    <name type="synonym">Phytophthora parasitica</name>
    <dbReference type="NCBI Taxonomy" id="4792"/>
    <lineage>
        <taxon>Eukaryota</taxon>
        <taxon>Sar</taxon>
        <taxon>Stramenopiles</taxon>
        <taxon>Oomycota</taxon>
        <taxon>Peronosporomycetes</taxon>
        <taxon>Peronosporales</taxon>
        <taxon>Peronosporaceae</taxon>
        <taxon>Phytophthora</taxon>
    </lineage>
</organism>
<dbReference type="Proteomes" id="UP000054636">
    <property type="component" value="Unassembled WGS sequence"/>
</dbReference>
<dbReference type="EMBL" id="LNFP01000044">
    <property type="protein sequence ID" value="KUF99047.1"/>
    <property type="molecule type" value="Genomic_DNA"/>
</dbReference>
<sequence>MVASRDLSAFFFEPQSEGLHRCKHCGTDRKQLPGTGYSNLLSHLRSRHEDFRAQYDTHHRNPERPLETFGFVSEETSHRYHWLRWVVERSMPLSEVDDERTRAMAKWRATNSKAVKADMIMVASKLGSVIEEEMENEIGIIIATKLGVPLVGCASHRFNLAVKKFLTEHESLLQKVNNLMQQLRYPNNAAQLSQFTPLLAKTCNVTRWSSTYEMLERYAKLRVYARLIEAVEDSLPSTSEHKKLCALLVHLTKLDSVCKRLQSDTTSMGEVRLLFDSVLLDYPIMGEYLKTNSKIVHSPIFENGLVKVGAGEKLSAAETAALKRFGGQQSTQRPSETGHKRKQCEDNYAAQIIQQNGPKRRAGGAVYSALAAQVPPTSNACERLFSEAKYVLTPQRSSTLPAHFEMLAFLRANKDMWSVTSLL</sequence>